<gene>
    <name evidence="8" type="ORF">TrRE_jg7897</name>
</gene>
<dbReference type="InterPro" id="IPR023213">
    <property type="entry name" value="CAT-like_dom_sf"/>
</dbReference>
<comment type="caution">
    <text evidence="8">The sequence shown here is derived from an EMBL/GenBank/DDBJ whole genome shotgun (WGS) entry which is preliminary data.</text>
</comment>
<dbReference type="PANTHER" id="PTHR22589">
    <property type="entry name" value="CARNITINE O-ACYLTRANSFERASE"/>
    <property type="match status" value="1"/>
</dbReference>
<evidence type="ECO:0000256" key="5">
    <source>
        <dbReference type="RuleBase" id="RU003801"/>
    </source>
</evidence>
<dbReference type="Proteomes" id="UP001165082">
    <property type="component" value="Unassembled WGS sequence"/>
</dbReference>
<feature type="region of interest" description="Disordered" evidence="6">
    <location>
        <begin position="1"/>
        <end position="27"/>
    </location>
</feature>
<evidence type="ECO:0000259" key="7">
    <source>
        <dbReference type="Pfam" id="PF00755"/>
    </source>
</evidence>
<dbReference type="Gene3D" id="3.30.559.70">
    <property type="entry name" value="Choline/Carnitine o-acyltransferase, domain 2"/>
    <property type="match status" value="1"/>
</dbReference>
<dbReference type="Pfam" id="PF00755">
    <property type="entry name" value="Carn_acyltransf"/>
    <property type="match status" value="1"/>
</dbReference>
<dbReference type="InterPro" id="IPR042231">
    <property type="entry name" value="Cho/carn_acyl_trans_2"/>
</dbReference>
<keyword evidence="9" id="KW-1185">Reference proteome</keyword>
<dbReference type="OrthoDB" id="240216at2759"/>
<dbReference type="GO" id="GO:0005739">
    <property type="term" value="C:mitochondrion"/>
    <property type="evidence" value="ECO:0007669"/>
    <property type="project" value="TreeGrafter"/>
</dbReference>
<dbReference type="Gene3D" id="3.30.559.10">
    <property type="entry name" value="Chloramphenicol acetyltransferase-like domain"/>
    <property type="match status" value="1"/>
</dbReference>
<dbReference type="AlphaFoldDB" id="A0A9W6ZI75"/>
<evidence type="ECO:0000256" key="4">
    <source>
        <dbReference type="PIRSR" id="PIRSR600542-1"/>
    </source>
</evidence>
<proteinExistence type="inferred from homology"/>
<accession>A0A9W6ZI75</accession>
<dbReference type="InterPro" id="IPR039551">
    <property type="entry name" value="Cho/carn_acyl_trans"/>
</dbReference>
<evidence type="ECO:0000256" key="6">
    <source>
        <dbReference type="SAM" id="MobiDB-lite"/>
    </source>
</evidence>
<dbReference type="GO" id="GO:0004092">
    <property type="term" value="F:carnitine O-acetyltransferase activity"/>
    <property type="evidence" value="ECO:0007669"/>
    <property type="project" value="TreeGrafter"/>
</dbReference>
<dbReference type="SUPFAM" id="SSF52777">
    <property type="entry name" value="CoA-dependent acyltransferases"/>
    <property type="match status" value="2"/>
</dbReference>
<dbReference type="InterPro" id="IPR000542">
    <property type="entry name" value="Carn_acyl_trans"/>
</dbReference>
<evidence type="ECO:0000256" key="3">
    <source>
        <dbReference type="ARBA" id="ARBA00023315"/>
    </source>
</evidence>
<dbReference type="PANTHER" id="PTHR22589:SF29">
    <property type="entry name" value="MITOCHONDRIAL CARNITINE O-ACETYLTRANSFERASE-RELATED"/>
    <property type="match status" value="1"/>
</dbReference>
<reference evidence="8" key="1">
    <citation type="submission" date="2022-07" db="EMBL/GenBank/DDBJ databases">
        <title>Genome analysis of Parmales, a sister group of diatoms, reveals the evolutionary specialization of diatoms from phago-mixotrophs to photoautotrophs.</title>
        <authorList>
            <person name="Ban H."/>
            <person name="Sato S."/>
            <person name="Yoshikawa S."/>
            <person name="Kazumasa Y."/>
            <person name="Nakamura Y."/>
            <person name="Ichinomiya M."/>
            <person name="Saitoh K."/>
            <person name="Sato N."/>
            <person name="Blanc-Mathieu R."/>
            <person name="Endo H."/>
            <person name="Kuwata A."/>
            <person name="Ogata H."/>
        </authorList>
    </citation>
    <scope>NUCLEOTIDE SEQUENCE</scope>
</reference>
<dbReference type="PROSITE" id="PS00440">
    <property type="entry name" value="ACYLTRANSF_C_2"/>
    <property type="match status" value="1"/>
</dbReference>
<keyword evidence="2 5" id="KW-0808">Transferase</keyword>
<dbReference type="EMBL" id="BRXZ01004584">
    <property type="protein sequence ID" value="GMH51772.1"/>
    <property type="molecule type" value="Genomic_DNA"/>
</dbReference>
<protein>
    <recommendedName>
        <fullName evidence="7">Choline/carnitine acyltransferase domain-containing protein</fullName>
    </recommendedName>
</protein>
<feature type="active site" description="Proton acceptor" evidence="4">
    <location>
        <position position="340"/>
    </location>
</feature>
<feature type="domain" description="Choline/carnitine acyltransferase" evidence="7">
    <location>
        <begin position="27"/>
        <end position="620"/>
    </location>
</feature>
<sequence length="741" mass="81562">MSTSSETRGTKAQGKITYENQKNLGSLPIPELTSTLEKYLRIVKPLQDPESHEKTQKAVQDFADSGEGTKLQEMLKSYGDGKSNYIEEFWSDAYLVPECSPVLNLNPFFLLEEGPDNKNNSDQAGRAASLVFASLKFASLLYNEMLHPDVVKGTPLCMSQFRHIFGSCRVPVQGDKDYVATDPCSKHVVVMCRSQIYYFKALNEDGTVGIDEEGVKQVIKAVLTDSQRLDARSATEGALGVLTTQERSKWALTRQNLLAHSEHNKNTLDIIDSGLFVLVLDDFIPKNIHEAAANVLHGNYNLATDEKAGDFQVGTATNRWYDKLQLIVMKDGSAGVNFEHSAVDGHTALRYVSDIFADTVVSFAQSITKTIYSKGHVPSILQASVDTKQGLDSKPKRLEFELPTSVIAQIHFSETIHGDQILQSHTHVLEFKDFGKMFITGNQMSPDSFVQMSIILAYYRLYGEFVCAYEPVLMKRFLHGRTEAMRSATPKGKEFVECWCSDYSTKADKIQHLRDAVSEHSKFVKEAAGGGGVDRHLFGLKSIAKEKGLETPGLFNDGGWQTLNHTVLSTSNCGNPSLRLFGFGPVVPDGYGIGYIIRDSGLQFSISSKHRQTERFANTLAGYLKEVKSFLGGDEKIAVRRHRGTNVGSMRIPMVIDSPKNKTKVAADTHGGVPQYAEEGFDDIYGESSHGALMGGVKRRPTLSVEKLDMVGIDVIVNGNHKSRKIEGEGGGEGEGASNGN</sequence>
<name>A0A9W6ZI75_9STRA</name>
<dbReference type="FunFam" id="3.30.559.10:FF:000019">
    <property type="entry name" value="Carnitine acetyl transferase"/>
    <property type="match status" value="1"/>
</dbReference>
<keyword evidence="3 5" id="KW-0012">Acyltransferase</keyword>
<organism evidence="8 9">
    <name type="scientific">Triparma retinervis</name>
    <dbReference type="NCBI Taxonomy" id="2557542"/>
    <lineage>
        <taxon>Eukaryota</taxon>
        <taxon>Sar</taxon>
        <taxon>Stramenopiles</taxon>
        <taxon>Ochrophyta</taxon>
        <taxon>Bolidophyceae</taxon>
        <taxon>Parmales</taxon>
        <taxon>Triparmaceae</taxon>
        <taxon>Triparma</taxon>
    </lineage>
</organism>
<evidence type="ECO:0000313" key="8">
    <source>
        <dbReference type="EMBL" id="GMH51772.1"/>
    </source>
</evidence>
<evidence type="ECO:0000256" key="1">
    <source>
        <dbReference type="ARBA" id="ARBA00005232"/>
    </source>
</evidence>
<comment type="similarity">
    <text evidence="1 5">Belongs to the carnitine/choline acetyltransferase family.</text>
</comment>
<evidence type="ECO:0000313" key="9">
    <source>
        <dbReference type="Proteomes" id="UP001165082"/>
    </source>
</evidence>
<evidence type="ECO:0000256" key="2">
    <source>
        <dbReference type="ARBA" id="ARBA00022679"/>
    </source>
</evidence>
<dbReference type="GO" id="GO:0009437">
    <property type="term" value="P:carnitine metabolic process"/>
    <property type="evidence" value="ECO:0007669"/>
    <property type="project" value="TreeGrafter"/>
</dbReference>